<keyword evidence="2" id="KW-1185">Reference proteome</keyword>
<dbReference type="Proteomes" id="UP000297280">
    <property type="component" value="Unassembled WGS sequence"/>
</dbReference>
<evidence type="ECO:0000313" key="2">
    <source>
        <dbReference type="Proteomes" id="UP000297280"/>
    </source>
</evidence>
<dbReference type="AlphaFoldDB" id="A0A4Z1KZ82"/>
<protein>
    <submittedName>
        <fullName evidence="1">Uncharacterized protein</fullName>
    </submittedName>
</protein>
<comment type="caution">
    <text evidence="1">The sequence shown here is derived from an EMBL/GenBank/DDBJ whole genome shotgun (WGS) entry which is preliminary data.</text>
</comment>
<accession>A0A4Z1KZ82</accession>
<organism evidence="1 2">
    <name type="scientific">Botrytis porri</name>
    <dbReference type="NCBI Taxonomy" id="87229"/>
    <lineage>
        <taxon>Eukaryota</taxon>
        <taxon>Fungi</taxon>
        <taxon>Dikarya</taxon>
        <taxon>Ascomycota</taxon>
        <taxon>Pezizomycotina</taxon>
        <taxon>Leotiomycetes</taxon>
        <taxon>Helotiales</taxon>
        <taxon>Sclerotiniaceae</taxon>
        <taxon>Botrytis</taxon>
    </lineage>
</organism>
<reference evidence="1 2" key="1">
    <citation type="submission" date="2017-12" db="EMBL/GenBank/DDBJ databases">
        <title>Comparative genomics of Botrytis spp.</title>
        <authorList>
            <person name="Valero-Jimenez C.A."/>
            <person name="Tapia P."/>
            <person name="Veloso J."/>
            <person name="Silva-Moreno E."/>
            <person name="Staats M."/>
            <person name="Valdes J.H."/>
            <person name="Van Kan J.A.L."/>
        </authorList>
    </citation>
    <scope>NUCLEOTIDE SEQUENCE [LARGE SCALE GENOMIC DNA]</scope>
    <source>
        <strain evidence="1 2">MUCL3349</strain>
    </source>
</reference>
<name>A0A4Z1KZ82_9HELO</name>
<proteinExistence type="predicted"/>
<dbReference type="EMBL" id="PQXO01000088">
    <property type="protein sequence ID" value="TGO89905.1"/>
    <property type="molecule type" value="Genomic_DNA"/>
</dbReference>
<sequence>MDYVNLFLFHSVNPPDAPTEVRERELLFQPQPVSKKSETEGGTMEASLALAMDGVPCTAYRLPCEVREARAAKYDCTKHKQRNMGNETSWQCGNRVSSASDNQIRRSSGGWLPCPSFSCGMHLTSICQGLKDSRTQGVIVTTRQSVKIDLAMNNATTVMLSIPIAAKPSDAANPQ</sequence>
<gene>
    <name evidence="1" type="ORF">BPOR_0088g00150</name>
</gene>
<evidence type="ECO:0000313" key="1">
    <source>
        <dbReference type="EMBL" id="TGO89905.1"/>
    </source>
</evidence>